<proteinExistence type="predicted"/>
<reference evidence="4" key="1">
    <citation type="submission" date="2025-08" db="UniProtKB">
        <authorList>
            <consortium name="RefSeq"/>
        </authorList>
    </citation>
    <scope>IDENTIFICATION</scope>
    <source>
        <tissue evidence="4">Young leaves</tissue>
    </source>
</reference>
<evidence type="ECO:0000259" key="2">
    <source>
        <dbReference type="Pfam" id="PF25397"/>
    </source>
</evidence>
<organism evidence="3 4">
    <name type="scientific">Cucurbita moschata</name>
    <name type="common">Winter crookneck squash</name>
    <name type="synonym">Cucurbita pepo var. moschata</name>
    <dbReference type="NCBI Taxonomy" id="3662"/>
    <lineage>
        <taxon>Eukaryota</taxon>
        <taxon>Viridiplantae</taxon>
        <taxon>Streptophyta</taxon>
        <taxon>Embryophyta</taxon>
        <taxon>Tracheophyta</taxon>
        <taxon>Spermatophyta</taxon>
        <taxon>Magnoliopsida</taxon>
        <taxon>eudicotyledons</taxon>
        <taxon>Gunneridae</taxon>
        <taxon>Pentapetalae</taxon>
        <taxon>rosids</taxon>
        <taxon>fabids</taxon>
        <taxon>Cucurbitales</taxon>
        <taxon>Cucurbitaceae</taxon>
        <taxon>Cucurbiteae</taxon>
        <taxon>Cucurbita</taxon>
    </lineage>
</organism>
<keyword evidence="1" id="KW-0812">Transmembrane</keyword>
<dbReference type="KEGG" id="cmos:111440861"/>
<evidence type="ECO:0000256" key="1">
    <source>
        <dbReference type="SAM" id="Phobius"/>
    </source>
</evidence>
<evidence type="ECO:0000313" key="4">
    <source>
        <dbReference type="RefSeq" id="XP_022933449.1"/>
    </source>
</evidence>
<dbReference type="AlphaFoldDB" id="A0A6J1EZT4"/>
<feature type="transmembrane region" description="Helical" evidence="1">
    <location>
        <begin position="60"/>
        <end position="78"/>
    </location>
</feature>
<dbReference type="PANTHER" id="PTHR38389:SF1">
    <property type="entry name" value="DNA-DIRECTED RNA POLYMERASE SUBUNIT BETA"/>
    <property type="match status" value="1"/>
</dbReference>
<feature type="domain" description="DUF7887" evidence="2">
    <location>
        <begin position="57"/>
        <end position="117"/>
    </location>
</feature>
<accession>A0A6J1EZT4</accession>
<dbReference type="GeneID" id="111440861"/>
<dbReference type="Pfam" id="PF25397">
    <property type="entry name" value="DUF7887"/>
    <property type="match status" value="1"/>
</dbReference>
<keyword evidence="1" id="KW-1133">Transmembrane helix</keyword>
<dbReference type="InterPro" id="IPR057209">
    <property type="entry name" value="DUF7887"/>
</dbReference>
<feature type="transmembrane region" description="Helical" evidence="1">
    <location>
        <begin position="98"/>
        <end position="115"/>
    </location>
</feature>
<name>A0A6J1EZT4_CUCMO</name>
<dbReference type="RefSeq" id="XP_022933449.1">
    <property type="nucleotide sequence ID" value="XM_023077681.1"/>
</dbReference>
<protein>
    <submittedName>
        <fullName evidence="4">Uncharacterized protein LOC111440861</fullName>
    </submittedName>
</protein>
<keyword evidence="3" id="KW-1185">Reference proteome</keyword>
<dbReference type="PANTHER" id="PTHR38389">
    <property type="entry name" value="DNA-DIRECTED RNA POLYMERASE SUBUNIT BETA"/>
    <property type="match status" value="1"/>
</dbReference>
<evidence type="ECO:0000313" key="3">
    <source>
        <dbReference type="Proteomes" id="UP000504609"/>
    </source>
</evidence>
<sequence length="121" mass="12917">MPIADSSFIFTGLSALPHPLLLSNNNARKFGTTSAKRTGDSDSISSTQLKFPSLRVANPLLARSVVAVLGLGFVDAGYSGDWSRIGAITKETEDLLKIGAFLVVPFCVFLIFSFSEQTDSS</sequence>
<gene>
    <name evidence="4" type="primary">LOC111440861</name>
</gene>
<keyword evidence="1" id="KW-0472">Membrane</keyword>
<dbReference type="Proteomes" id="UP000504609">
    <property type="component" value="Unplaced"/>
</dbReference>